<keyword evidence="2" id="KW-1185">Reference proteome</keyword>
<evidence type="ECO:0000313" key="3">
    <source>
        <dbReference type="WBParaSite" id="OFLC_0000836801-mRNA-1"/>
    </source>
</evidence>
<dbReference type="Proteomes" id="UP000267606">
    <property type="component" value="Unassembled WGS sequence"/>
</dbReference>
<dbReference type="EMBL" id="UZAJ01009405">
    <property type="protein sequence ID" value="VDO55331.1"/>
    <property type="molecule type" value="Genomic_DNA"/>
</dbReference>
<protein>
    <submittedName>
        <fullName evidence="1 3">Uncharacterized protein</fullName>
    </submittedName>
</protein>
<accession>A0A183HLK7</accession>
<proteinExistence type="predicted"/>
<reference evidence="1 2" key="2">
    <citation type="submission" date="2018-11" db="EMBL/GenBank/DDBJ databases">
        <authorList>
            <consortium name="Pathogen Informatics"/>
        </authorList>
    </citation>
    <scope>NUCLEOTIDE SEQUENCE [LARGE SCALE GENOMIC DNA]</scope>
</reference>
<reference evidence="3" key="1">
    <citation type="submission" date="2016-06" db="UniProtKB">
        <authorList>
            <consortium name="WormBaseParasite"/>
        </authorList>
    </citation>
    <scope>IDENTIFICATION</scope>
</reference>
<dbReference type="AlphaFoldDB" id="A0A183HLK7"/>
<dbReference type="WBParaSite" id="OFLC_0000836801-mRNA-1">
    <property type="protein sequence ID" value="OFLC_0000836801-mRNA-1"/>
    <property type="gene ID" value="OFLC_0000836801"/>
</dbReference>
<gene>
    <name evidence="1" type="ORF">OFLC_LOCUS8368</name>
</gene>
<sequence length="48" mass="5594">MINSNKLTEISEIEGKNIFCNFKTRIFAIFKTQAIKFLPQFNASFHVI</sequence>
<organism evidence="3">
    <name type="scientific">Onchocerca flexuosa</name>
    <dbReference type="NCBI Taxonomy" id="387005"/>
    <lineage>
        <taxon>Eukaryota</taxon>
        <taxon>Metazoa</taxon>
        <taxon>Ecdysozoa</taxon>
        <taxon>Nematoda</taxon>
        <taxon>Chromadorea</taxon>
        <taxon>Rhabditida</taxon>
        <taxon>Spirurina</taxon>
        <taxon>Spiruromorpha</taxon>
        <taxon>Filarioidea</taxon>
        <taxon>Onchocercidae</taxon>
        <taxon>Onchocerca</taxon>
    </lineage>
</organism>
<name>A0A183HLK7_9BILA</name>
<evidence type="ECO:0000313" key="2">
    <source>
        <dbReference type="Proteomes" id="UP000267606"/>
    </source>
</evidence>
<evidence type="ECO:0000313" key="1">
    <source>
        <dbReference type="EMBL" id="VDO55331.1"/>
    </source>
</evidence>